<proteinExistence type="predicted"/>
<protein>
    <submittedName>
        <fullName evidence="1">Uncharacterized protein</fullName>
    </submittedName>
</protein>
<dbReference type="AlphaFoldDB" id="A0A0E9XQ94"/>
<evidence type="ECO:0000313" key="1">
    <source>
        <dbReference type="EMBL" id="JAI04612.1"/>
    </source>
</evidence>
<reference evidence="1" key="1">
    <citation type="submission" date="2014-11" db="EMBL/GenBank/DDBJ databases">
        <authorList>
            <person name="Amaro Gonzalez C."/>
        </authorList>
    </citation>
    <scope>NUCLEOTIDE SEQUENCE</scope>
</reference>
<accession>A0A0E9XQ94</accession>
<sequence>MKYALECLKRLEQKPESVHAGFLKYLDECLQEKLEKCEEEDY</sequence>
<dbReference type="EMBL" id="GBXM01003966">
    <property type="protein sequence ID" value="JAI04612.1"/>
    <property type="molecule type" value="Transcribed_RNA"/>
</dbReference>
<reference evidence="1" key="2">
    <citation type="journal article" date="2015" name="Fish Shellfish Immunol.">
        <title>Early steps in the European eel (Anguilla anguilla)-Vibrio vulnificus interaction in the gills: Role of the RtxA13 toxin.</title>
        <authorList>
            <person name="Callol A."/>
            <person name="Pajuelo D."/>
            <person name="Ebbesson L."/>
            <person name="Teles M."/>
            <person name="MacKenzie S."/>
            <person name="Amaro C."/>
        </authorList>
    </citation>
    <scope>NUCLEOTIDE SEQUENCE</scope>
</reference>
<name>A0A0E9XQ94_ANGAN</name>
<organism evidence="1">
    <name type="scientific">Anguilla anguilla</name>
    <name type="common">European freshwater eel</name>
    <name type="synonym">Muraena anguilla</name>
    <dbReference type="NCBI Taxonomy" id="7936"/>
    <lineage>
        <taxon>Eukaryota</taxon>
        <taxon>Metazoa</taxon>
        <taxon>Chordata</taxon>
        <taxon>Craniata</taxon>
        <taxon>Vertebrata</taxon>
        <taxon>Euteleostomi</taxon>
        <taxon>Actinopterygii</taxon>
        <taxon>Neopterygii</taxon>
        <taxon>Teleostei</taxon>
        <taxon>Anguilliformes</taxon>
        <taxon>Anguillidae</taxon>
        <taxon>Anguilla</taxon>
    </lineage>
</organism>